<keyword evidence="1" id="KW-0812">Transmembrane</keyword>
<evidence type="ECO:0000313" key="2">
    <source>
        <dbReference type="EMBL" id="KAH7307650.1"/>
    </source>
</evidence>
<protein>
    <submittedName>
        <fullName evidence="2">Uncharacterized protein</fullName>
    </submittedName>
</protein>
<dbReference type="PANTHER" id="PTHR33294:SF5">
    <property type="entry name" value="AWPM-19-LIKE FAMILY PROTEIN"/>
    <property type="match status" value="1"/>
</dbReference>
<keyword evidence="3" id="KW-1185">Reference proteome</keyword>
<evidence type="ECO:0000256" key="1">
    <source>
        <dbReference type="SAM" id="Phobius"/>
    </source>
</evidence>
<dbReference type="OMA" id="QIKEPLT"/>
<keyword evidence="1" id="KW-1133">Transmembrane helix</keyword>
<keyword evidence="1" id="KW-0472">Membrane</keyword>
<proteinExistence type="predicted"/>
<feature type="transmembrane region" description="Helical" evidence="1">
    <location>
        <begin position="51"/>
        <end position="71"/>
    </location>
</feature>
<evidence type="ECO:0000313" key="3">
    <source>
        <dbReference type="Proteomes" id="UP000825935"/>
    </source>
</evidence>
<gene>
    <name evidence="2" type="ORF">KP509_22G070800</name>
</gene>
<name>A0A8T2S937_CERRI</name>
<dbReference type="Proteomes" id="UP000825935">
    <property type="component" value="Chromosome 22"/>
</dbReference>
<feature type="transmembrane region" description="Helical" evidence="1">
    <location>
        <begin position="124"/>
        <end position="143"/>
    </location>
</feature>
<comment type="caution">
    <text evidence="2">The sequence shown here is derived from an EMBL/GenBank/DDBJ whole genome shotgun (WGS) entry which is preliminary data.</text>
</comment>
<dbReference type="Pfam" id="PF05512">
    <property type="entry name" value="AWPM-19"/>
    <property type="match status" value="1"/>
</dbReference>
<organism evidence="2 3">
    <name type="scientific">Ceratopteris richardii</name>
    <name type="common">Triangle waterfern</name>
    <dbReference type="NCBI Taxonomy" id="49495"/>
    <lineage>
        <taxon>Eukaryota</taxon>
        <taxon>Viridiplantae</taxon>
        <taxon>Streptophyta</taxon>
        <taxon>Embryophyta</taxon>
        <taxon>Tracheophyta</taxon>
        <taxon>Polypodiopsida</taxon>
        <taxon>Polypodiidae</taxon>
        <taxon>Polypodiales</taxon>
        <taxon>Pteridineae</taxon>
        <taxon>Pteridaceae</taxon>
        <taxon>Parkerioideae</taxon>
        <taxon>Ceratopteris</taxon>
    </lineage>
</organism>
<reference evidence="2" key="1">
    <citation type="submission" date="2021-08" db="EMBL/GenBank/DDBJ databases">
        <title>WGS assembly of Ceratopteris richardii.</title>
        <authorList>
            <person name="Marchant D.B."/>
            <person name="Chen G."/>
            <person name="Jenkins J."/>
            <person name="Shu S."/>
            <person name="Leebens-Mack J."/>
            <person name="Grimwood J."/>
            <person name="Schmutz J."/>
            <person name="Soltis P."/>
            <person name="Soltis D."/>
            <person name="Chen Z.-H."/>
        </authorList>
    </citation>
    <scope>NUCLEOTIDE SEQUENCE</scope>
    <source>
        <strain evidence="2">Whitten #5841</strain>
        <tissue evidence="2">Leaf</tissue>
    </source>
</reference>
<feature type="transmembrane region" description="Helical" evidence="1">
    <location>
        <begin position="83"/>
        <end position="104"/>
    </location>
</feature>
<dbReference type="InterPro" id="IPR008390">
    <property type="entry name" value="AWPM-19"/>
</dbReference>
<dbReference type="EMBL" id="CM035427">
    <property type="protein sequence ID" value="KAH7307650.1"/>
    <property type="molecule type" value="Genomic_DNA"/>
</dbReference>
<accession>A0A8T2S937</accession>
<sequence>MGLASRSVTLSLLVLNAMLYIVIMALAGYVVQMIVDPSINFVGTVSMSGETIYLMTLSLIAGAAGLASALCGFHIMQHSSTGCFNVCLGVAMVAAVLTLEILGLSSKAIHRGLFRNNQVKALESLSIIAGSTQIFYVISLALGKKVGDFV</sequence>
<dbReference type="PANTHER" id="PTHR33294">
    <property type="entry name" value="AWPM-19-LIKE FAMILY PROTEIN"/>
    <property type="match status" value="1"/>
</dbReference>
<feature type="transmembrane region" description="Helical" evidence="1">
    <location>
        <begin position="12"/>
        <end position="31"/>
    </location>
</feature>
<dbReference type="AlphaFoldDB" id="A0A8T2S937"/>
<dbReference type="OrthoDB" id="1975216at2759"/>